<dbReference type="InterPro" id="IPR006555">
    <property type="entry name" value="ATP-dep_Helicase_C"/>
</dbReference>
<dbReference type="GO" id="GO:0046872">
    <property type="term" value="F:metal ion binding"/>
    <property type="evidence" value="ECO:0007669"/>
    <property type="project" value="UniProtKB-KW"/>
</dbReference>
<evidence type="ECO:0000256" key="8">
    <source>
        <dbReference type="ARBA" id="ARBA00023004"/>
    </source>
</evidence>
<reference evidence="15" key="1">
    <citation type="journal article" date="2022" name="Int. J. Syst. Evol. Microbiol.">
        <title>Apilactobacillus apisilvae sp. nov., Nicolia spurrieriana gen. nov. sp. nov., Bombilactobacillus folatiphilus sp. nov. and Bombilactobacillus thymidiniphilus sp. nov., four new lactic acid bacterial isolates from stingless bees Tetragonula carbonaria and Austroplebeia australis.</title>
        <authorList>
            <person name="Oliphant S.A."/>
            <person name="Watson-Haigh N.S."/>
            <person name="Sumby K.M."/>
            <person name="Gardner J."/>
            <person name="Groom S."/>
            <person name="Jiranek V."/>
        </authorList>
    </citation>
    <scope>NUCLEOTIDE SEQUENCE</scope>
    <source>
        <strain evidence="15">SGEP1_A5</strain>
    </source>
</reference>
<dbReference type="GO" id="GO:0003678">
    <property type="term" value="F:DNA helicase activity"/>
    <property type="evidence" value="ECO:0007669"/>
    <property type="project" value="InterPro"/>
</dbReference>
<dbReference type="Gene3D" id="3.90.320.10">
    <property type="match status" value="1"/>
</dbReference>
<dbReference type="RefSeq" id="WP_260116078.1">
    <property type="nucleotide sequence ID" value="NZ_CP093361.1"/>
</dbReference>
<evidence type="ECO:0000256" key="5">
    <source>
        <dbReference type="ARBA" id="ARBA00022801"/>
    </source>
</evidence>
<keyword evidence="8" id="KW-0408">Iron</keyword>
<keyword evidence="5" id="KW-0378">Hydrolase</keyword>
<evidence type="ECO:0000256" key="3">
    <source>
        <dbReference type="ARBA" id="ARBA00022741"/>
    </source>
</evidence>
<dbReference type="InterPro" id="IPR045028">
    <property type="entry name" value="DinG/Rad3-like"/>
</dbReference>
<dbReference type="InterPro" id="IPR027417">
    <property type="entry name" value="P-loop_NTPase"/>
</dbReference>
<keyword evidence="3" id="KW-0547">Nucleotide-binding</keyword>
<dbReference type="Proteomes" id="UP000831181">
    <property type="component" value="Chromosome"/>
</dbReference>
<keyword evidence="2" id="KW-0479">Metal-binding</keyword>
<evidence type="ECO:0000259" key="14">
    <source>
        <dbReference type="PROSITE" id="PS51193"/>
    </source>
</evidence>
<keyword evidence="16" id="KW-1185">Reference proteome</keyword>
<gene>
    <name evidence="15" type="ORF">MOO44_04920</name>
</gene>
<keyword evidence="9" id="KW-0411">Iron-sulfur</keyword>
<dbReference type="PROSITE" id="PS51193">
    <property type="entry name" value="HELICASE_ATP_BIND_2"/>
    <property type="match status" value="1"/>
</dbReference>
<dbReference type="GO" id="GO:0005524">
    <property type="term" value="F:ATP binding"/>
    <property type="evidence" value="ECO:0007669"/>
    <property type="project" value="UniProtKB-KW"/>
</dbReference>
<dbReference type="PANTHER" id="PTHR11472:SF34">
    <property type="entry name" value="REGULATOR OF TELOMERE ELONGATION HELICASE 1"/>
    <property type="match status" value="1"/>
</dbReference>
<dbReference type="InterPro" id="IPR006554">
    <property type="entry name" value="Helicase-like_DEXD_c2"/>
</dbReference>
<dbReference type="InterPro" id="IPR010614">
    <property type="entry name" value="RAD3-like_helicase_DEAD"/>
</dbReference>
<keyword evidence="7" id="KW-0067">ATP-binding</keyword>
<evidence type="ECO:0000256" key="4">
    <source>
        <dbReference type="ARBA" id="ARBA00022763"/>
    </source>
</evidence>
<evidence type="ECO:0000256" key="12">
    <source>
        <dbReference type="ARBA" id="ARBA00023235"/>
    </source>
</evidence>
<evidence type="ECO:0000256" key="10">
    <source>
        <dbReference type="ARBA" id="ARBA00023125"/>
    </source>
</evidence>
<name>A0A976RR22_9LACO</name>
<dbReference type="KEGG" id="lbe:MOO44_04920"/>
<keyword evidence="1" id="KW-0004">4Fe-4S</keyword>
<feature type="domain" description="Helicase ATP-binding" evidence="14">
    <location>
        <begin position="180"/>
        <end position="426"/>
    </location>
</feature>
<keyword evidence="6 15" id="KW-0347">Helicase</keyword>
<keyword evidence="12" id="KW-0413">Isomerase</keyword>
<evidence type="ECO:0000256" key="1">
    <source>
        <dbReference type="ARBA" id="ARBA00022485"/>
    </source>
</evidence>
<dbReference type="EMBL" id="CP093361">
    <property type="protein sequence ID" value="UQS86269.1"/>
    <property type="molecule type" value="Genomic_DNA"/>
</dbReference>
<dbReference type="GO" id="GO:0051539">
    <property type="term" value="F:4 iron, 4 sulfur cluster binding"/>
    <property type="evidence" value="ECO:0007669"/>
    <property type="project" value="UniProtKB-KW"/>
</dbReference>
<organism evidence="15 16">
    <name type="scientific">Nicoliella spurrieriana</name>
    <dbReference type="NCBI Taxonomy" id="2925830"/>
    <lineage>
        <taxon>Bacteria</taxon>
        <taxon>Bacillati</taxon>
        <taxon>Bacillota</taxon>
        <taxon>Bacilli</taxon>
        <taxon>Lactobacillales</taxon>
        <taxon>Lactobacillaceae</taxon>
        <taxon>Nicoliella</taxon>
    </lineage>
</organism>
<keyword evidence="4" id="KW-0227">DNA damage</keyword>
<dbReference type="Pfam" id="PF06733">
    <property type="entry name" value="DEAD_2"/>
    <property type="match status" value="1"/>
</dbReference>
<dbReference type="Gene3D" id="1.10.30.20">
    <property type="entry name" value="Bacterial XPD DNA helicase, FeS cluster domain"/>
    <property type="match status" value="1"/>
</dbReference>
<sequence>MPTVKIGVRDLIKFTLRSGDLNARLNSQNTGQQGAKIHRKLQNQHGTGYQAEQFLEQLVTINNNQYLVNGRADGIIMDEEPVIEEIKTSDVEFNDLPDSILTLYWGQVSIYAHLLMNTDESIEQVKMQLTYVQTPEQRITKQIREIKRDEAQAFFTHVIDEYREWLVLREQLTHQRVASAKQLAFPFAEFRTGQRDFAAVVYKTIAFKKHLFAEAPTGTGKTISTLFPTIKAMGEQLIDRCFYLTAKQSTRRVAEDAMAIMGEQGLRAKSITLTAKEQITFAAERDLAAEQNPYMIGYYDRLKPALKDILNHHDQITRSTIEEYAEQYQIDPFEFSLDLSEFCDVIIGDYNYLFDPQVHLARFFTVPDDRNCFLVDEAHNLVSRSREMYSTAISNYGLTDMIDQLKKEPVKNEAIIRPLRTIKNSFAHYYRLLGKEQVETMVFETPLTNIVQHLSDAALAIHRWLPKQADNDTTKRVVEFYLTCLNYLKINDRYDPKIYRTRLIRRGLTITFRQFCMDPSEFIAETLACGGSTIFFSATLSPIDYYRRVLGDEDDSLAYQLASPFPPANQLILTANTIHTTYHQRQASIPKIHDAIMAMVRAKPGHYLFFFPSFKYMERVREFFETNDREQKLIVQTRDMTVEQREQYLAAFRNHDQSMVIGFAILGGIFAEGIDLSGDQLIGVGIVSVGLPGLNEETNLVRDYFDAENGNGFTYAYQLPGWNHVVQAAGRLIRTASDQGIVTLMDSRFNQARYRQLFPTNWQLTQTVGTAQQLNQRANQFWHHQLK</sequence>
<dbReference type="GO" id="GO:0003677">
    <property type="term" value="F:DNA binding"/>
    <property type="evidence" value="ECO:0007669"/>
    <property type="project" value="UniProtKB-KW"/>
</dbReference>
<evidence type="ECO:0000256" key="9">
    <source>
        <dbReference type="ARBA" id="ARBA00023014"/>
    </source>
</evidence>
<evidence type="ECO:0000256" key="6">
    <source>
        <dbReference type="ARBA" id="ARBA00022806"/>
    </source>
</evidence>
<dbReference type="SUPFAM" id="SSF52540">
    <property type="entry name" value="P-loop containing nucleoside triphosphate hydrolases"/>
    <property type="match status" value="1"/>
</dbReference>
<protein>
    <submittedName>
        <fullName evidence="15">ATP-dependent DNA helicase</fullName>
    </submittedName>
</protein>
<dbReference type="Gene3D" id="1.10.275.40">
    <property type="match status" value="1"/>
</dbReference>
<evidence type="ECO:0000256" key="13">
    <source>
        <dbReference type="ARBA" id="ARBA00038058"/>
    </source>
</evidence>
<dbReference type="InterPro" id="IPR014013">
    <property type="entry name" value="Helic_SF1/SF2_ATP-bd_DinG/Rad3"/>
</dbReference>
<accession>A0A976RR22</accession>
<keyword evidence="10" id="KW-0238">DNA-binding</keyword>
<dbReference type="AlphaFoldDB" id="A0A976RR22"/>
<comment type="similarity">
    <text evidence="13">Belongs to the helicase family. DinG subfamily.</text>
</comment>
<proteinExistence type="inferred from homology"/>
<evidence type="ECO:0000313" key="15">
    <source>
        <dbReference type="EMBL" id="UQS86269.1"/>
    </source>
</evidence>
<keyword evidence="11" id="KW-0234">DNA repair</keyword>
<evidence type="ECO:0000256" key="11">
    <source>
        <dbReference type="ARBA" id="ARBA00023204"/>
    </source>
</evidence>
<dbReference type="PANTHER" id="PTHR11472">
    <property type="entry name" value="DNA REPAIR DEAD HELICASE RAD3/XP-D SUBFAMILY MEMBER"/>
    <property type="match status" value="1"/>
</dbReference>
<evidence type="ECO:0000256" key="7">
    <source>
        <dbReference type="ARBA" id="ARBA00022840"/>
    </source>
</evidence>
<evidence type="ECO:0000256" key="2">
    <source>
        <dbReference type="ARBA" id="ARBA00022723"/>
    </source>
</evidence>
<dbReference type="Gene3D" id="3.40.50.300">
    <property type="entry name" value="P-loop containing nucleotide triphosphate hydrolases"/>
    <property type="match status" value="2"/>
</dbReference>
<dbReference type="InterPro" id="IPR011604">
    <property type="entry name" value="PDDEXK-like_dom_sf"/>
</dbReference>
<dbReference type="GO" id="GO:0016818">
    <property type="term" value="F:hydrolase activity, acting on acid anhydrides, in phosphorus-containing anhydrides"/>
    <property type="evidence" value="ECO:0007669"/>
    <property type="project" value="InterPro"/>
</dbReference>
<dbReference type="InterPro" id="IPR042493">
    <property type="entry name" value="XPD_DNA_FeS"/>
</dbReference>
<evidence type="ECO:0000313" key="16">
    <source>
        <dbReference type="Proteomes" id="UP000831181"/>
    </source>
</evidence>
<dbReference type="GO" id="GO:0006281">
    <property type="term" value="P:DNA repair"/>
    <property type="evidence" value="ECO:0007669"/>
    <property type="project" value="UniProtKB-KW"/>
</dbReference>
<dbReference type="Pfam" id="PF13307">
    <property type="entry name" value="Helicase_C_2"/>
    <property type="match status" value="1"/>
</dbReference>
<dbReference type="SMART" id="SM00488">
    <property type="entry name" value="DEXDc2"/>
    <property type="match status" value="1"/>
</dbReference>
<dbReference type="SMART" id="SM00491">
    <property type="entry name" value="HELICc2"/>
    <property type="match status" value="1"/>
</dbReference>